<evidence type="ECO:0000256" key="1">
    <source>
        <dbReference type="ARBA" id="ARBA00008875"/>
    </source>
</evidence>
<comment type="similarity">
    <text evidence="1">Belongs to the glycosyl hydrolase 39 family.</text>
</comment>
<evidence type="ECO:0000313" key="6">
    <source>
        <dbReference type="EMBL" id="RGI96506.1"/>
    </source>
</evidence>
<dbReference type="SUPFAM" id="SSF51445">
    <property type="entry name" value="(Trans)glycosidases"/>
    <property type="match status" value="1"/>
</dbReference>
<evidence type="ECO:0000256" key="4">
    <source>
        <dbReference type="PIRSR" id="PIRSR600514-1"/>
    </source>
</evidence>
<feature type="domain" description="Glycosyl hydrolases family 39 N-terminal catalytic" evidence="5">
    <location>
        <begin position="55"/>
        <end position="526"/>
    </location>
</feature>
<dbReference type="InterPro" id="IPR051923">
    <property type="entry name" value="Glycosyl_Hydrolase_39"/>
</dbReference>
<dbReference type="Proteomes" id="UP000263014">
    <property type="component" value="Unassembled WGS sequence"/>
</dbReference>
<organism evidence="6 7">
    <name type="scientific">Hungatella hathewayi</name>
    <dbReference type="NCBI Taxonomy" id="154046"/>
    <lineage>
        <taxon>Bacteria</taxon>
        <taxon>Bacillati</taxon>
        <taxon>Bacillota</taxon>
        <taxon>Clostridia</taxon>
        <taxon>Lachnospirales</taxon>
        <taxon>Lachnospiraceae</taxon>
        <taxon>Hungatella</taxon>
    </lineage>
</organism>
<sequence length="568" mass="65297">MGNGVYADHGGYHHVADSYCRNLYLCTEILYRRDRGCRRERVSTVKTYEFTVCPENRIGENDRFWAACGLDSLYPLIDTEGGEFLLKRMKEHGTCRYMRNHHTLSRLSKDGFPDAGGNVYSEDENGKRQYHFEKINGILKRYLDYGIKPVVELDFLPDELSVRKMRGGVEEGVYDNRSYPADWGKWQELLNAFVRNLADTFGREEVRTWYFEVWNEPDGWPVAEWPLFHKLYDVFVEAVKGVDKRFRVGGPGVFQPDFFRDFLEHVENGTNAVTGKKGTEIDFLSYHIYGMSGGWLEEYPLIMPEVQRFCQQVMWIARMIEGYPGLKEVEFHLNEWGVFSNYEKNSRDYPVLEQRNSEFSACFFIKLADCLTKIRQNFGFRVNMLLYWGFCLEDSRGELFAGNRGLSTGGHVMKPIGTAHELLALMGDELLEVRGDKSGGPVGCMAAKSPEGIQLLLYHVNESDPEGELPPVNIEAAVSGIEKTGYTIRVICIDRKHHNTYRKWLELGRPDLCDTAAIRELQRAAELTCDEVLKITAPDGRLIIRRRVPPQGIQLLMIEKEGEQEYGV</sequence>
<dbReference type="AlphaFoldDB" id="A0A374NYK7"/>
<dbReference type="InterPro" id="IPR000514">
    <property type="entry name" value="Glyco_hydro_39"/>
</dbReference>
<dbReference type="Gene3D" id="3.20.20.80">
    <property type="entry name" value="Glycosidases"/>
    <property type="match status" value="1"/>
</dbReference>
<dbReference type="PANTHER" id="PTHR12631:SF8">
    <property type="entry name" value="ALPHA-L-IDURONIDASE"/>
    <property type="match status" value="1"/>
</dbReference>
<keyword evidence="2" id="KW-0378">Hydrolase</keyword>
<dbReference type="Gene3D" id="2.60.40.1500">
    <property type="entry name" value="Glycosyl hydrolase domain, family 39"/>
    <property type="match status" value="1"/>
</dbReference>
<dbReference type="PROSITE" id="PS01027">
    <property type="entry name" value="GLYCOSYL_HYDROL_F39"/>
    <property type="match status" value="1"/>
</dbReference>
<comment type="caution">
    <text evidence="6">The sequence shown here is derived from an EMBL/GenBank/DDBJ whole genome shotgun (WGS) entry which is preliminary data.</text>
</comment>
<reference evidence="6 7" key="1">
    <citation type="submission" date="2018-08" db="EMBL/GenBank/DDBJ databases">
        <title>A genome reference for cultivated species of the human gut microbiota.</title>
        <authorList>
            <person name="Zou Y."/>
            <person name="Xue W."/>
            <person name="Luo G."/>
        </authorList>
    </citation>
    <scope>NUCLEOTIDE SEQUENCE [LARGE SCALE GENOMIC DNA]</scope>
    <source>
        <strain evidence="6 7">TM09-12</strain>
    </source>
</reference>
<keyword evidence="3" id="KW-0326">Glycosidase</keyword>
<evidence type="ECO:0000256" key="3">
    <source>
        <dbReference type="ARBA" id="ARBA00023295"/>
    </source>
</evidence>
<dbReference type="Pfam" id="PF01229">
    <property type="entry name" value="Glyco_hydro_39"/>
    <property type="match status" value="1"/>
</dbReference>
<dbReference type="SUPFAM" id="SSF51011">
    <property type="entry name" value="Glycosyl hydrolase domain"/>
    <property type="match status" value="1"/>
</dbReference>
<dbReference type="PRINTS" id="PR00745">
    <property type="entry name" value="GLHYDRLASE39"/>
</dbReference>
<dbReference type="InterPro" id="IPR049165">
    <property type="entry name" value="GH39_as"/>
</dbReference>
<evidence type="ECO:0000313" key="7">
    <source>
        <dbReference type="Proteomes" id="UP000263014"/>
    </source>
</evidence>
<dbReference type="EMBL" id="QSON01000023">
    <property type="protein sequence ID" value="RGI96506.1"/>
    <property type="molecule type" value="Genomic_DNA"/>
</dbReference>
<protein>
    <recommendedName>
        <fullName evidence="5">Glycosyl hydrolases family 39 N-terminal catalytic domain-containing protein</fullName>
    </recommendedName>
</protein>
<feature type="active site" description="Proton donor" evidence="4">
    <location>
        <position position="216"/>
    </location>
</feature>
<dbReference type="GO" id="GO:0005975">
    <property type="term" value="P:carbohydrate metabolic process"/>
    <property type="evidence" value="ECO:0007669"/>
    <property type="project" value="InterPro"/>
</dbReference>
<dbReference type="PANTHER" id="PTHR12631">
    <property type="entry name" value="ALPHA-L-IDURONIDASE"/>
    <property type="match status" value="1"/>
</dbReference>
<gene>
    <name evidence="6" type="ORF">DXD79_29315</name>
</gene>
<name>A0A374NYK7_9FIRM</name>
<dbReference type="InterPro" id="IPR049166">
    <property type="entry name" value="GH39_cat"/>
</dbReference>
<accession>A0A374NYK7</accession>
<dbReference type="InterPro" id="IPR017853">
    <property type="entry name" value="GH"/>
</dbReference>
<evidence type="ECO:0000256" key="2">
    <source>
        <dbReference type="ARBA" id="ARBA00022801"/>
    </source>
</evidence>
<proteinExistence type="inferred from homology"/>
<dbReference type="GO" id="GO:0004553">
    <property type="term" value="F:hydrolase activity, hydrolyzing O-glycosyl compounds"/>
    <property type="evidence" value="ECO:0007669"/>
    <property type="project" value="InterPro"/>
</dbReference>
<evidence type="ECO:0000259" key="5">
    <source>
        <dbReference type="Pfam" id="PF01229"/>
    </source>
</evidence>